<dbReference type="Pfam" id="PF01510">
    <property type="entry name" value="Amidase_2"/>
    <property type="match status" value="1"/>
</dbReference>
<protein>
    <submittedName>
        <fullName evidence="2">N-acetylmuramoyl-L-alanine amidase</fullName>
    </submittedName>
</protein>
<name>A0A853IB10_9GAMM</name>
<dbReference type="RefSeq" id="WP_180572068.1">
    <property type="nucleotide sequence ID" value="NZ_JACCKB010000292.1"/>
</dbReference>
<dbReference type="InterPro" id="IPR036505">
    <property type="entry name" value="Amidase/PGRP_sf"/>
</dbReference>
<evidence type="ECO:0000259" key="1">
    <source>
        <dbReference type="Pfam" id="PF01510"/>
    </source>
</evidence>
<comment type="caution">
    <text evidence="2">The sequence shown here is derived from an EMBL/GenBank/DDBJ whole genome shotgun (WGS) entry which is preliminary data.</text>
</comment>
<dbReference type="CDD" id="cd06583">
    <property type="entry name" value="PGRP"/>
    <property type="match status" value="1"/>
</dbReference>
<evidence type="ECO:0000313" key="2">
    <source>
        <dbReference type="EMBL" id="NYZ70139.1"/>
    </source>
</evidence>
<dbReference type="EMBL" id="JACCKB010000292">
    <property type="protein sequence ID" value="NYZ70139.1"/>
    <property type="molecule type" value="Genomic_DNA"/>
</dbReference>
<feature type="non-terminal residue" evidence="2">
    <location>
        <position position="1"/>
    </location>
</feature>
<dbReference type="SUPFAM" id="SSF55846">
    <property type="entry name" value="N-acetylmuramoyl-L-alanine amidase-like"/>
    <property type="match status" value="1"/>
</dbReference>
<dbReference type="AlphaFoldDB" id="A0A853IB10"/>
<evidence type="ECO:0000313" key="3">
    <source>
        <dbReference type="Proteomes" id="UP000569732"/>
    </source>
</evidence>
<accession>A0A853IB10</accession>
<dbReference type="Proteomes" id="UP000569732">
    <property type="component" value="Unassembled WGS sequence"/>
</dbReference>
<keyword evidence="3" id="KW-1185">Reference proteome</keyword>
<feature type="domain" description="N-acetylmuramoyl-L-alanine amidase" evidence="1">
    <location>
        <begin position="10"/>
        <end position="69"/>
    </location>
</feature>
<proteinExistence type="predicted"/>
<sequence length="80" mass="9144">ENGRPEYWVGAHVKGHNSHSLGVCLVGRDQFTDAQLDSLDKVIIDWHIKYPDAEVVGHCDLDSGKNCPNFNIKRWMRIIQ</sequence>
<dbReference type="InterPro" id="IPR002502">
    <property type="entry name" value="Amidase_domain"/>
</dbReference>
<dbReference type="GO" id="GO:0008745">
    <property type="term" value="F:N-acetylmuramoyl-L-alanine amidase activity"/>
    <property type="evidence" value="ECO:0007669"/>
    <property type="project" value="InterPro"/>
</dbReference>
<dbReference type="GO" id="GO:0009253">
    <property type="term" value="P:peptidoglycan catabolic process"/>
    <property type="evidence" value="ECO:0007669"/>
    <property type="project" value="InterPro"/>
</dbReference>
<dbReference type="Gene3D" id="3.40.80.10">
    <property type="entry name" value="Peptidoglycan recognition protein-like"/>
    <property type="match status" value="1"/>
</dbReference>
<reference evidence="2 3" key="1">
    <citation type="submission" date="2020-07" db="EMBL/GenBank/DDBJ databases">
        <title>Endozoicomonas sp. nov., isolated from sediment.</title>
        <authorList>
            <person name="Gu T."/>
        </authorList>
    </citation>
    <scope>NUCLEOTIDE SEQUENCE [LARGE SCALE GENOMIC DNA]</scope>
    <source>
        <strain evidence="2 3">SM1973</strain>
    </source>
</reference>
<organism evidence="2 3">
    <name type="scientific">Spartinivicinus marinus</name>
    <dbReference type="NCBI Taxonomy" id="2994442"/>
    <lineage>
        <taxon>Bacteria</taxon>
        <taxon>Pseudomonadati</taxon>
        <taxon>Pseudomonadota</taxon>
        <taxon>Gammaproteobacteria</taxon>
        <taxon>Oceanospirillales</taxon>
        <taxon>Zooshikellaceae</taxon>
        <taxon>Spartinivicinus</taxon>
    </lineage>
</organism>
<gene>
    <name evidence="2" type="ORF">H0A36_29435</name>
</gene>